<dbReference type="InterPro" id="IPR050228">
    <property type="entry name" value="Carboxylesterase_BioH"/>
</dbReference>
<proteinExistence type="predicted"/>
<accession>A0A158A0C1</accession>
<dbReference type="Proteomes" id="UP000054596">
    <property type="component" value="Unassembled WGS sequence"/>
</dbReference>
<dbReference type="GO" id="GO:0016787">
    <property type="term" value="F:hydrolase activity"/>
    <property type="evidence" value="ECO:0007669"/>
    <property type="project" value="UniProtKB-KW"/>
</dbReference>
<reference evidence="2" key="1">
    <citation type="submission" date="2016-01" db="EMBL/GenBank/DDBJ databases">
        <authorList>
            <person name="Peeters C."/>
        </authorList>
    </citation>
    <scope>NUCLEOTIDE SEQUENCE [LARGE SCALE GENOMIC DNA]</scope>
    <source>
        <strain evidence="2">LMG 29325</strain>
    </source>
</reference>
<name>A0A158A0C1_9BURK</name>
<dbReference type="PANTHER" id="PTHR43194:SF2">
    <property type="entry name" value="PEROXISOMAL MEMBRANE PROTEIN LPX1"/>
    <property type="match status" value="1"/>
</dbReference>
<dbReference type="InterPro" id="IPR022742">
    <property type="entry name" value="Hydrolase_4"/>
</dbReference>
<gene>
    <name evidence="2" type="ORF">AWB82_01442</name>
</gene>
<feature type="domain" description="Serine aminopeptidase S33" evidence="1">
    <location>
        <begin position="36"/>
        <end position="239"/>
    </location>
</feature>
<dbReference type="Pfam" id="PF12146">
    <property type="entry name" value="Hydrolase_4"/>
    <property type="match status" value="1"/>
</dbReference>
<evidence type="ECO:0000313" key="3">
    <source>
        <dbReference type="Proteomes" id="UP000054596"/>
    </source>
</evidence>
<dbReference type="PANTHER" id="PTHR43194">
    <property type="entry name" value="HYDROLASE ALPHA/BETA FOLD FAMILY"/>
    <property type="match status" value="1"/>
</dbReference>
<dbReference type="InterPro" id="IPR000073">
    <property type="entry name" value="AB_hydrolase_1"/>
</dbReference>
<comment type="caution">
    <text evidence="2">The sequence shown here is derived from an EMBL/GenBank/DDBJ whole genome shotgun (WGS) entry which is preliminary data.</text>
</comment>
<dbReference type="AlphaFoldDB" id="A0A158A0C1"/>
<dbReference type="STRING" id="1777143.AWB82_01442"/>
<keyword evidence="3" id="KW-1185">Reference proteome</keyword>
<evidence type="ECO:0000313" key="2">
    <source>
        <dbReference type="EMBL" id="SAK50587.1"/>
    </source>
</evidence>
<protein>
    <submittedName>
        <fullName evidence="2">Alpha/beta hydrolase</fullName>
    </submittedName>
</protein>
<dbReference type="OrthoDB" id="9793083at2"/>
<dbReference type="SUPFAM" id="SSF53474">
    <property type="entry name" value="alpha/beta-Hydrolases"/>
    <property type="match status" value="1"/>
</dbReference>
<sequence length="269" mass="28817">MPVDAMELHCRIRGTGRDMVLLHPAGLDHAAMDALAVLAARTHRVVSMDLRGHGASPDARPGASIDEYADDVHATMARHCEGPAVVLGVSLGGMIAQALAWRHPESVSALVLCACTATFPKEVRDILRERGRVAERDGMSAVIEPTLDRWFTQGGRHGPFADHARERLMSDRVSNWSATWQAIAMHDMLPKLDALTALTLVVAGESDAATPLAATRQLADAIPGARWLALQNAPHMMQMENSAALHAAVMRFLADATGDERTASAEASS</sequence>
<dbReference type="InterPro" id="IPR029058">
    <property type="entry name" value="AB_hydrolase_fold"/>
</dbReference>
<dbReference type="Gene3D" id="3.40.50.1820">
    <property type="entry name" value="alpha/beta hydrolase"/>
    <property type="match status" value="1"/>
</dbReference>
<dbReference type="RefSeq" id="WP_159462566.1">
    <property type="nucleotide sequence ID" value="NZ_FCOJ02000007.1"/>
</dbReference>
<keyword evidence="2" id="KW-0378">Hydrolase</keyword>
<evidence type="ECO:0000259" key="1">
    <source>
        <dbReference type="Pfam" id="PF12146"/>
    </source>
</evidence>
<dbReference type="PRINTS" id="PR00111">
    <property type="entry name" value="ABHYDROLASE"/>
</dbReference>
<organism evidence="2 3">
    <name type="scientific">Caballeronia glebae</name>
    <dbReference type="NCBI Taxonomy" id="1777143"/>
    <lineage>
        <taxon>Bacteria</taxon>
        <taxon>Pseudomonadati</taxon>
        <taxon>Pseudomonadota</taxon>
        <taxon>Betaproteobacteria</taxon>
        <taxon>Burkholderiales</taxon>
        <taxon>Burkholderiaceae</taxon>
        <taxon>Caballeronia</taxon>
    </lineage>
</organism>
<dbReference type="EMBL" id="FCOJ02000007">
    <property type="protein sequence ID" value="SAK50587.1"/>
    <property type="molecule type" value="Genomic_DNA"/>
</dbReference>